<comment type="caution">
    <text evidence="3">The sequence shown here is derived from an EMBL/GenBank/DDBJ whole genome shotgun (WGS) entry which is preliminary data.</text>
</comment>
<protein>
    <recommendedName>
        <fullName evidence="2">Myb-like DNA-binding domain-containing protein</fullName>
    </recommendedName>
</protein>
<evidence type="ECO:0000259" key="2">
    <source>
        <dbReference type="Pfam" id="PF22980"/>
    </source>
</evidence>
<reference evidence="3 4" key="1">
    <citation type="submission" date="2016-03" db="EMBL/GenBank/DDBJ databases">
        <title>Draft genome sequence of the Fonsecaea monophora CBS 269.37.</title>
        <authorList>
            <person name="Bombassaro A."/>
            <person name="Vinicius W.A."/>
            <person name="De Hoog S."/>
            <person name="Sun J."/>
            <person name="Souza E.M."/>
            <person name="Raittz R.T."/>
            <person name="Costa F."/>
            <person name="Leao A.C."/>
            <person name="Tadra-Sfeir M.Z."/>
            <person name="Baura V."/>
            <person name="Balsanelli E."/>
            <person name="Pedrosa F.O."/>
            <person name="Moreno L.F."/>
            <person name="Steffens M.B."/>
            <person name="Xi L."/>
            <person name="Bocca A.L."/>
            <person name="Felipe M.S."/>
            <person name="Teixeira M."/>
            <person name="Telles Filho F.Q."/>
            <person name="Azevedo C.M."/>
            <person name="Gomes R."/>
            <person name="Vicente V.A."/>
        </authorList>
    </citation>
    <scope>NUCLEOTIDE SEQUENCE [LARGE SCALE GENOMIC DNA]</scope>
    <source>
        <strain evidence="3 4">CBS 269.37</strain>
    </source>
</reference>
<evidence type="ECO:0000313" key="4">
    <source>
        <dbReference type="Proteomes" id="UP000077002"/>
    </source>
</evidence>
<gene>
    <name evidence="3" type="ORF">AYO21_07146</name>
</gene>
<feature type="compositionally biased region" description="Basic and acidic residues" evidence="1">
    <location>
        <begin position="123"/>
        <end position="137"/>
    </location>
</feature>
<dbReference type="OrthoDB" id="4121160at2759"/>
<feature type="domain" description="Myb-like DNA-binding" evidence="2">
    <location>
        <begin position="9"/>
        <end position="56"/>
    </location>
</feature>
<organism evidence="3 4">
    <name type="scientific">Fonsecaea monophora</name>
    <dbReference type="NCBI Taxonomy" id="254056"/>
    <lineage>
        <taxon>Eukaryota</taxon>
        <taxon>Fungi</taxon>
        <taxon>Dikarya</taxon>
        <taxon>Ascomycota</taxon>
        <taxon>Pezizomycotina</taxon>
        <taxon>Eurotiomycetes</taxon>
        <taxon>Chaetothyriomycetidae</taxon>
        <taxon>Chaetothyriales</taxon>
        <taxon>Herpotrichiellaceae</taxon>
        <taxon>Fonsecaea</taxon>
    </lineage>
</organism>
<dbReference type="AlphaFoldDB" id="A0A177F4X4"/>
<proteinExistence type="predicted"/>
<keyword evidence="4" id="KW-1185">Reference proteome</keyword>
<dbReference type="GeneID" id="34602302"/>
<dbReference type="Pfam" id="PF22980">
    <property type="entry name" value="Myb_DNA-bind_8"/>
    <property type="match status" value="1"/>
</dbReference>
<sequence length="137" mass="14879">MAPAPNSVDDFTFIMTCLKHADGKPKINFEEVAKETGAKGESACYHRHWQIMKKWGLAGTRGKGRNPASAASTKATASRKRKPKNEADSDGGPPAKKGKSPLSKKAMQPKVEETDSEDEESEEEKHIVGAKVEEGLE</sequence>
<feature type="region of interest" description="Disordered" evidence="1">
    <location>
        <begin position="56"/>
        <end position="137"/>
    </location>
</feature>
<dbReference type="RefSeq" id="XP_022510592.1">
    <property type="nucleotide sequence ID" value="XM_022657103.1"/>
</dbReference>
<dbReference type="Proteomes" id="UP000077002">
    <property type="component" value="Unassembled WGS sequence"/>
</dbReference>
<dbReference type="EMBL" id="LVKK01000053">
    <property type="protein sequence ID" value="OAG38640.1"/>
    <property type="molecule type" value="Genomic_DNA"/>
</dbReference>
<dbReference type="InterPro" id="IPR054505">
    <property type="entry name" value="Myb_DNA-bind_8"/>
</dbReference>
<name>A0A177F4X4_9EURO</name>
<evidence type="ECO:0000256" key="1">
    <source>
        <dbReference type="SAM" id="MobiDB-lite"/>
    </source>
</evidence>
<evidence type="ECO:0000313" key="3">
    <source>
        <dbReference type="EMBL" id="OAG38640.1"/>
    </source>
</evidence>
<accession>A0A177F4X4</accession>